<name>A0A1F6VJ20_9PROT</name>
<feature type="transmembrane region" description="Helical" evidence="9">
    <location>
        <begin position="91"/>
        <end position="114"/>
    </location>
</feature>
<feature type="transmembrane region" description="Helical" evidence="9">
    <location>
        <begin position="21"/>
        <end position="42"/>
    </location>
</feature>
<evidence type="ECO:0000313" key="12">
    <source>
        <dbReference type="EMBL" id="OGI69556.1"/>
    </source>
</evidence>
<dbReference type="AlphaFoldDB" id="A0A1F6VJ20"/>
<dbReference type="GO" id="GO:0005886">
    <property type="term" value="C:plasma membrane"/>
    <property type="evidence" value="ECO:0007669"/>
    <property type="project" value="UniProtKB-SubCell"/>
</dbReference>
<evidence type="ECO:0000256" key="4">
    <source>
        <dbReference type="ARBA" id="ARBA00022692"/>
    </source>
</evidence>
<evidence type="ECO:0000256" key="9">
    <source>
        <dbReference type="HAMAP-Rule" id="MF_00161"/>
    </source>
</evidence>
<reference evidence="12 13" key="1">
    <citation type="journal article" date="2016" name="Nat. Commun.">
        <title>Thousands of microbial genomes shed light on interconnected biogeochemical processes in an aquifer system.</title>
        <authorList>
            <person name="Anantharaman K."/>
            <person name="Brown C.T."/>
            <person name="Hug L.A."/>
            <person name="Sharon I."/>
            <person name="Castelle C.J."/>
            <person name="Probst A.J."/>
            <person name="Thomas B.C."/>
            <person name="Singh A."/>
            <person name="Wilkins M.J."/>
            <person name="Karaoz U."/>
            <person name="Brodie E.L."/>
            <person name="Williams K.H."/>
            <person name="Hubbard S.S."/>
            <person name="Banfield J.F."/>
        </authorList>
    </citation>
    <scope>NUCLEOTIDE SEQUENCE [LARGE SCALE GENOMIC DNA]</scope>
</reference>
<dbReference type="PANTHER" id="PTHR33695">
    <property type="entry name" value="LIPOPROTEIN SIGNAL PEPTIDASE"/>
    <property type="match status" value="1"/>
</dbReference>
<evidence type="ECO:0000256" key="1">
    <source>
        <dbReference type="ARBA" id="ARBA00006139"/>
    </source>
</evidence>
<evidence type="ECO:0000256" key="6">
    <source>
        <dbReference type="ARBA" id="ARBA00022801"/>
    </source>
</evidence>
<comment type="catalytic activity">
    <reaction evidence="9 10">
        <text>Release of signal peptides from bacterial membrane prolipoproteins. Hydrolyzes -Xaa-Yaa-Zaa-|-(S,diacylglyceryl)Cys-, in which Xaa is hydrophobic (preferably Leu), and Yaa (Ala or Ser) and Zaa (Gly or Ala) have small, neutral side chains.</text>
        <dbReference type="EC" id="3.4.23.36"/>
    </reaction>
</comment>
<dbReference type="PROSITE" id="PS00855">
    <property type="entry name" value="SPASE_II"/>
    <property type="match status" value="1"/>
</dbReference>
<dbReference type="UniPathway" id="UPA00665"/>
<evidence type="ECO:0000256" key="2">
    <source>
        <dbReference type="ARBA" id="ARBA00022475"/>
    </source>
</evidence>
<comment type="caution">
    <text evidence="12">The sequence shown here is derived from an EMBL/GenBank/DDBJ whole genome shotgun (WGS) entry which is preliminary data.</text>
</comment>
<keyword evidence="4 9" id="KW-0812">Transmembrane</keyword>
<evidence type="ECO:0000256" key="10">
    <source>
        <dbReference type="RuleBase" id="RU000594"/>
    </source>
</evidence>
<organism evidence="12 13">
    <name type="scientific">Candidatus Muproteobacteria bacterium RBG_16_60_9</name>
    <dbReference type="NCBI Taxonomy" id="1817755"/>
    <lineage>
        <taxon>Bacteria</taxon>
        <taxon>Pseudomonadati</taxon>
        <taxon>Pseudomonadota</taxon>
        <taxon>Candidatus Muproteobacteria</taxon>
    </lineage>
</organism>
<sequence length="158" mass="17212">MRMMLGISAIVIALDQLTKWVALKYLLGKAAVVVAPFLNFVLVFNRGAAFGFLNDAGDWQNLFFAVVAFIACAIIIYMLTRLESRNTKVGIGLALILGGAIGNVIDRLVHGYVIDFIDVFYGSWHWPAFNIADSAISIGAVLLILDALGIGMRKRHVA</sequence>
<dbReference type="GO" id="GO:0004190">
    <property type="term" value="F:aspartic-type endopeptidase activity"/>
    <property type="evidence" value="ECO:0007669"/>
    <property type="project" value="UniProtKB-UniRule"/>
</dbReference>
<feature type="transmembrane region" description="Helical" evidence="9">
    <location>
        <begin position="134"/>
        <end position="152"/>
    </location>
</feature>
<evidence type="ECO:0000256" key="7">
    <source>
        <dbReference type="ARBA" id="ARBA00022989"/>
    </source>
</evidence>
<dbReference type="Pfam" id="PF01252">
    <property type="entry name" value="Peptidase_A8"/>
    <property type="match status" value="1"/>
</dbReference>
<dbReference type="NCBIfam" id="TIGR00077">
    <property type="entry name" value="lspA"/>
    <property type="match status" value="1"/>
</dbReference>
<feature type="active site" evidence="9">
    <location>
        <position position="133"/>
    </location>
</feature>
<dbReference type="InterPro" id="IPR001872">
    <property type="entry name" value="Peptidase_A8"/>
</dbReference>
<proteinExistence type="inferred from homology"/>
<evidence type="ECO:0000256" key="3">
    <source>
        <dbReference type="ARBA" id="ARBA00022670"/>
    </source>
</evidence>
<keyword evidence="6 9" id="KW-0378">Hydrolase</keyword>
<feature type="transmembrane region" description="Helical" evidence="9">
    <location>
        <begin position="62"/>
        <end position="79"/>
    </location>
</feature>
<evidence type="ECO:0000256" key="11">
    <source>
        <dbReference type="RuleBase" id="RU004181"/>
    </source>
</evidence>
<feature type="active site" evidence="9">
    <location>
        <position position="115"/>
    </location>
</feature>
<comment type="subcellular location">
    <subcellularLocation>
        <location evidence="9">Cell membrane</location>
        <topology evidence="9">Multi-pass membrane protein</topology>
    </subcellularLocation>
</comment>
<dbReference type="Proteomes" id="UP000179076">
    <property type="component" value="Unassembled WGS sequence"/>
</dbReference>
<comment type="pathway">
    <text evidence="9">Protein modification; lipoprotein biosynthesis (signal peptide cleavage).</text>
</comment>
<keyword evidence="8 9" id="KW-0472">Membrane</keyword>
<dbReference type="HAMAP" id="MF_00161">
    <property type="entry name" value="LspA"/>
    <property type="match status" value="1"/>
</dbReference>
<evidence type="ECO:0000313" key="13">
    <source>
        <dbReference type="Proteomes" id="UP000179076"/>
    </source>
</evidence>
<dbReference type="PRINTS" id="PR00781">
    <property type="entry name" value="LIPOSIGPTASE"/>
</dbReference>
<dbReference type="GO" id="GO:0006508">
    <property type="term" value="P:proteolysis"/>
    <property type="evidence" value="ECO:0007669"/>
    <property type="project" value="UniProtKB-KW"/>
</dbReference>
<protein>
    <recommendedName>
        <fullName evidence="9">Lipoprotein signal peptidase</fullName>
        <ecNumber evidence="9">3.4.23.36</ecNumber>
    </recommendedName>
    <alternativeName>
        <fullName evidence="9">Prolipoprotein signal peptidase</fullName>
    </alternativeName>
    <alternativeName>
        <fullName evidence="9">Signal peptidase II</fullName>
        <shortName evidence="9">SPase II</shortName>
    </alternativeName>
</protein>
<dbReference type="EC" id="3.4.23.36" evidence="9"/>
<accession>A0A1F6VJ20</accession>
<dbReference type="PANTHER" id="PTHR33695:SF1">
    <property type="entry name" value="LIPOPROTEIN SIGNAL PEPTIDASE"/>
    <property type="match status" value="1"/>
</dbReference>
<keyword evidence="2 9" id="KW-1003">Cell membrane</keyword>
<comment type="similarity">
    <text evidence="1 9 11">Belongs to the peptidase A8 family.</text>
</comment>
<evidence type="ECO:0000256" key="5">
    <source>
        <dbReference type="ARBA" id="ARBA00022750"/>
    </source>
</evidence>
<evidence type="ECO:0000256" key="8">
    <source>
        <dbReference type="ARBA" id="ARBA00023136"/>
    </source>
</evidence>
<comment type="function">
    <text evidence="9 10">This protein specifically catalyzes the removal of signal peptides from prolipoproteins.</text>
</comment>
<dbReference type="EMBL" id="MFSP01000018">
    <property type="protein sequence ID" value="OGI69556.1"/>
    <property type="molecule type" value="Genomic_DNA"/>
</dbReference>
<keyword evidence="5 9" id="KW-0064">Aspartyl protease</keyword>
<keyword evidence="3 9" id="KW-0645">Protease</keyword>
<gene>
    <name evidence="9" type="primary">lspA</name>
    <name evidence="12" type="ORF">A2W18_12110</name>
</gene>
<keyword evidence="7 9" id="KW-1133">Transmembrane helix</keyword>